<organism evidence="1 2">
    <name type="scientific">Triplophysa rosa</name>
    <name type="common">Cave loach</name>
    <dbReference type="NCBI Taxonomy" id="992332"/>
    <lineage>
        <taxon>Eukaryota</taxon>
        <taxon>Metazoa</taxon>
        <taxon>Chordata</taxon>
        <taxon>Craniata</taxon>
        <taxon>Vertebrata</taxon>
        <taxon>Euteleostomi</taxon>
        <taxon>Actinopterygii</taxon>
        <taxon>Neopterygii</taxon>
        <taxon>Teleostei</taxon>
        <taxon>Ostariophysi</taxon>
        <taxon>Cypriniformes</taxon>
        <taxon>Nemacheilidae</taxon>
        <taxon>Triplophysa</taxon>
    </lineage>
</organism>
<reference evidence="1" key="1">
    <citation type="submission" date="2021-02" db="EMBL/GenBank/DDBJ databases">
        <title>Comparative genomics reveals that relaxation of natural selection precedes convergent phenotypic evolution of cavefish.</title>
        <authorList>
            <person name="Peng Z."/>
        </authorList>
    </citation>
    <scope>NUCLEOTIDE SEQUENCE</scope>
    <source>
        <tissue evidence="1">Muscle</tissue>
    </source>
</reference>
<proteinExistence type="predicted"/>
<comment type="caution">
    <text evidence="1">The sequence shown here is derived from an EMBL/GenBank/DDBJ whole genome shotgun (WGS) entry which is preliminary data.</text>
</comment>
<accession>A0A9W7T6L8</accession>
<feature type="non-terminal residue" evidence="1">
    <location>
        <position position="1"/>
    </location>
</feature>
<keyword evidence="2" id="KW-1185">Reference proteome</keyword>
<dbReference type="Proteomes" id="UP001059041">
    <property type="component" value="Unassembled WGS sequence"/>
</dbReference>
<feature type="non-terminal residue" evidence="1">
    <location>
        <position position="55"/>
    </location>
</feature>
<evidence type="ECO:0000313" key="2">
    <source>
        <dbReference type="Proteomes" id="UP001059041"/>
    </source>
</evidence>
<dbReference type="AlphaFoldDB" id="A0A9W7T6L8"/>
<evidence type="ECO:0000313" key="1">
    <source>
        <dbReference type="EMBL" id="KAI7790659.1"/>
    </source>
</evidence>
<gene>
    <name evidence="1" type="ORF">IRJ41_006568</name>
</gene>
<dbReference type="EMBL" id="JAFHDT010000047">
    <property type="protein sequence ID" value="KAI7790659.1"/>
    <property type="molecule type" value="Genomic_DNA"/>
</dbReference>
<protein>
    <submittedName>
        <fullName evidence="1">Uncharacterized protein</fullName>
    </submittedName>
</protein>
<sequence length="55" mass="6502">ICAEFHRVTNVNLKNRFFAQLDQNTPWLQSLYRKMLLGQEKHLKSWISSSGFMTS</sequence>
<name>A0A9W7T6L8_TRIRA</name>